<reference evidence="7" key="1">
    <citation type="submission" date="2024-05" db="EMBL/GenBank/DDBJ databases">
        <title>30 novel species of actinomycetes from the DSMZ collection.</title>
        <authorList>
            <person name="Nouioui I."/>
        </authorList>
    </citation>
    <scope>NUCLEOTIDE SEQUENCE</scope>
    <source>
        <strain evidence="7">DSM 41529</strain>
    </source>
</reference>
<dbReference type="Pfam" id="PF13424">
    <property type="entry name" value="TPR_12"/>
    <property type="match status" value="2"/>
</dbReference>
<dbReference type="InterPro" id="IPR036388">
    <property type="entry name" value="WH-like_DNA-bd_sf"/>
</dbReference>
<evidence type="ECO:0000256" key="3">
    <source>
        <dbReference type="ARBA" id="ARBA00023125"/>
    </source>
</evidence>
<dbReference type="SMART" id="SM01043">
    <property type="entry name" value="BTAD"/>
    <property type="match status" value="1"/>
</dbReference>
<comment type="similarity">
    <text evidence="1">Belongs to the AfsR/DnrI/RedD regulatory family.</text>
</comment>
<dbReference type="Gene3D" id="1.25.40.10">
    <property type="entry name" value="Tetratricopeptide repeat domain"/>
    <property type="match status" value="3"/>
</dbReference>
<dbReference type="SUPFAM" id="SSF48452">
    <property type="entry name" value="TPR-like"/>
    <property type="match status" value="3"/>
</dbReference>
<dbReference type="InterPro" id="IPR027417">
    <property type="entry name" value="P-loop_NTPase"/>
</dbReference>
<evidence type="ECO:0000256" key="5">
    <source>
        <dbReference type="PROSITE-ProRule" id="PRU01091"/>
    </source>
</evidence>
<dbReference type="RefSeq" id="WP_311730681.1">
    <property type="nucleotide sequence ID" value="NZ_JAVRFD010000042.1"/>
</dbReference>
<dbReference type="PROSITE" id="PS50005">
    <property type="entry name" value="TPR"/>
    <property type="match status" value="1"/>
</dbReference>
<feature type="repeat" description="TPR" evidence="4">
    <location>
        <begin position="809"/>
        <end position="842"/>
    </location>
</feature>
<dbReference type="InterPro" id="IPR005158">
    <property type="entry name" value="BTAD"/>
</dbReference>
<accession>A0ABU2XW15</accession>
<dbReference type="SMART" id="SM00028">
    <property type="entry name" value="TPR"/>
    <property type="match status" value="8"/>
</dbReference>
<evidence type="ECO:0000313" key="8">
    <source>
        <dbReference type="Proteomes" id="UP001180754"/>
    </source>
</evidence>
<dbReference type="SUPFAM" id="SSF52540">
    <property type="entry name" value="P-loop containing nucleoside triphosphate hydrolases"/>
    <property type="match status" value="1"/>
</dbReference>
<dbReference type="InterPro" id="IPR011990">
    <property type="entry name" value="TPR-like_helical_dom_sf"/>
</dbReference>
<dbReference type="InterPro" id="IPR001867">
    <property type="entry name" value="OmpR/PhoB-type_DNA-bd"/>
</dbReference>
<dbReference type="Pfam" id="PF00486">
    <property type="entry name" value="Trans_reg_C"/>
    <property type="match status" value="1"/>
</dbReference>
<feature type="DNA-binding region" description="OmpR/PhoB-type" evidence="5">
    <location>
        <begin position="1"/>
        <end position="73"/>
    </location>
</feature>
<dbReference type="EMBL" id="JAVRFD010000042">
    <property type="protein sequence ID" value="MDT0550101.1"/>
    <property type="molecule type" value="Genomic_DNA"/>
</dbReference>
<keyword evidence="4" id="KW-0802">TPR repeat</keyword>
<dbReference type="Gene3D" id="1.10.10.10">
    <property type="entry name" value="Winged helix-like DNA-binding domain superfamily/Winged helix DNA-binding domain"/>
    <property type="match status" value="1"/>
</dbReference>
<dbReference type="SUPFAM" id="SSF46894">
    <property type="entry name" value="C-terminal effector domain of the bipartite response regulators"/>
    <property type="match status" value="1"/>
</dbReference>
<dbReference type="PRINTS" id="PR00364">
    <property type="entry name" value="DISEASERSIST"/>
</dbReference>
<evidence type="ECO:0000256" key="2">
    <source>
        <dbReference type="ARBA" id="ARBA00023012"/>
    </source>
</evidence>
<gene>
    <name evidence="7" type="ORF">RND15_46775</name>
</gene>
<sequence>MKERCVLAVLIHARGEPVTAETLMDRVWDGHPPRTALDTLHSYLSRLRGRLNRAVGDLAEVKRPSPGLYQLRAAPDAIDLLRFQKLRTEARAAAERSERGRAIRLLRTTEALWRGEPLTEFGCAWAASARARLIEDHRLVREERIRLELELGRHADLVGELQELAAQNPLAQKVICSLMLALYRCGRHDESLALYLTTRRLLKNGQGIEPGLELRELHERILKQDRALLETHRDTEADTAAAPNNLPRVTRDFTGRAAELRILLADQASSDSGTASLPLTVIHGMPGVGKTALALRAGYELRTAYPDGQFYLDLHAYSDRPPHDPAEALAALLQASESPGPLPDSIDERAAKWRQWTARRRVLVILDNARDSAQVLPLLPGAPSCRVIVTSRNRLAGLDGATSLFLDVLSQAEAAALFTRIAGRARLSVDATALRDVVAACGCHPLALQWLASRFRHRDSWDLHHLLDRLTQAADPLEEFDDAVASAFRFSYAELSDPAQRLFRLLALHPGPDITLHAAIALTGLDAAPVRKSLEALLDGHLLEEPIRDRYRFHDLGRAFGLQICSEVESEAVRRQAVDRLFDYYLTATHRAAHLAHPSRHPLPLPPEREYTDAPRFTDADEATVWLSLERANLLAVARVSAAESPSHAALFPHALATSLKLWGTWGIASELYDAAVSALRSRGDRAALARTLVERAEVSAQRQHDEAQQCATEALALFQEFDDPHGCADALLQQGRAHLAGGRGDIALRTLDQAAALYRTVRDQSGEAECLNVQGAALCFAGRYGDALHKVRAMLSLHEALQDEAGQVKALNNVGELHFVQGRYDEAGHYYERSLALAQRRGARQELAILDTNLGRVFQATGRTDRALACFQRALDSHRAGHDALGEVNVLISMGTAYAATKRGREALLHFTMAEEIARSIDNSYERQRALLGMADVQQKSGRLGEALTLFEQALDIARTADFPLGSAHALAGLTRTALLLGHVERARRYGDQAIALYRSLEAETEAETLRSLLADQGLTGS</sequence>
<evidence type="ECO:0000259" key="6">
    <source>
        <dbReference type="PROSITE" id="PS51755"/>
    </source>
</evidence>
<keyword evidence="8" id="KW-1185">Reference proteome</keyword>
<dbReference type="InterPro" id="IPR016032">
    <property type="entry name" value="Sig_transdc_resp-reg_C-effctor"/>
</dbReference>
<dbReference type="PANTHER" id="PTHR47691:SF3">
    <property type="entry name" value="HTH-TYPE TRANSCRIPTIONAL REGULATOR RV0890C-RELATED"/>
    <property type="match status" value="1"/>
</dbReference>
<proteinExistence type="inferred from homology"/>
<comment type="caution">
    <text evidence="7">The sequence shown here is derived from an EMBL/GenBank/DDBJ whole genome shotgun (WGS) entry which is preliminary data.</text>
</comment>
<protein>
    <submittedName>
        <fullName evidence="7">Tetratricopeptide repeat protein</fullName>
    </submittedName>
</protein>
<evidence type="ECO:0000256" key="1">
    <source>
        <dbReference type="ARBA" id="ARBA00005820"/>
    </source>
</evidence>
<dbReference type="CDD" id="cd15831">
    <property type="entry name" value="BTAD"/>
    <property type="match status" value="1"/>
</dbReference>
<feature type="domain" description="OmpR/PhoB-type" evidence="6">
    <location>
        <begin position="1"/>
        <end position="73"/>
    </location>
</feature>
<evidence type="ECO:0000313" key="7">
    <source>
        <dbReference type="EMBL" id="MDT0550101.1"/>
    </source>
</evidence>
<dbReference type="PROSITE" id="PS51755">
    <property type="entry name" value="OMPR_PHOB"/>
    <property type="match status" value="1"/>
</dbReference>
<dbReference type="Pfam" id="PF03704">
    <property type="entry name" value="BTAD"/>
    <property type="match status" value="1"/>
</dbReference>
<dbReference type="InterPro" id="IPR019734">
    <property type="entry name" value="TPR_rpt"/>
</dbReference>
<name>A0ABU2XW15_9ACTN</name>
<dbReference type="PANTHER" id="PTHR47691">
    <property type="entry name" value="REGULATOR-RELATED"/>
    <property type="match status" value="1"/>
</dbReference>
<keyword evidence="3 5" id="KW-0238">DNA-binding</keyword>
<evidence type="ECO:0000256" key="4">
    <source>
        <dbReference type="PROSITE-ProRule" id="PRU00339"/>
    </source>
</evidence>
<dbReference type="Proteomes" id="UP001180754">
    <property type="component" value="Unassembled WGS sequence"/>
</dbReference>
<organism evidence="7 8">
    <name type="scientific">Streptomyces lonegramiae</name>
    <dbReference type="NCBI Taxonomy" id="3075524"/>
    <lineage>
        <taxon>Bacteria</taxon>
        <taxon>Bacillati</taxon>
        <taxon>Actinomycetota</taxon>
        <taxon>Actinomycetes</taxon>
        <taxon>Kitasatosporales</taxon>
        <taxon>Streptomycetaceae</taxon>
        <taxon>Streptomyces</taxon>
    </lineage>
</organism>
<keyword evidence="2" id="KW-0902">Two-component regulatory system</keyword>